<dbReference type="SUPFAM" id="SSF55729">
    <property type="entry name" value="Acyl-CoA N-acyltransferases (Nat)"/>
    <property type="match status" value="1"/>
</dbReference>
<evidence type="ECO:0000313" key="4">
    <source>
        <dbReference type="EMBL" id="QWQ22604.2"/>
    </source>
</evidence>
<keyword evidence="2" id="KW-0012">Acyltransferase</keyword>
<feature type="domain" description="N-acetyltransferase" evidence="3">
    <location>
        <begin position="3"/>
        <end position="154"/>
    </location>
</feature>
<dbReference type="RefSeq" id="WP_239354234.1">
    <property type="nucleotide sequence ID" value="NZ_CAHPQZ010000012.1"/>
</dbReference>
<dbReference type="Gene3D" id="3.40.630.30">
    <property type="match status" value="1"/>
</dbReference>
<dbReference type="Pfam" id="PF13508">
    <property type="entry name" value="Acetyltransf_7"/>
    <property type="match status" value="1"/>
</dbReference>
<name>A0AAJ4NMG9_PRORE</name>
<dbReference type="PROSITE" id="PS51186">
    <property type="entry name" value="GNAT"/>
    <property type="match status" value="1"/>
</dbReference>
<proteinExistence type="predicted"/>
<protein>
    <submittedName>
        <fullName evidence="4">GNAT family N-acetyltransferase</fullName>
    </submittedName>
</protein>
<dbReference type="InterPro" id="IPR016181">
    <property type="entry name" value="Acyl_CoA_acyltransferase"/>
</dbReference>
<dbReference type="AlphaFoldDB" id="A0AAJ4NMG9"/>
<evidence type="ECO:0000259" key="3">
    <source>
        <dbReference type="PROSITE" id="PS51186"/>
    </source>
</evidence>
<dbReference type="EMBL" id="CP076405">
    <property type="protein sequence ID" value="QWQ22604.2"/>
    <property type="molecule type" value="Genomic_DNA"/>
</dbReference>
<evidence type="ECO:0000313" key="5">
    <source>
        <dbReference type="Proteomes" id="UP000682358"/>
    </source>
</evidence>
<dbReference type="PANTHER" id="PTHR43800">
    <property type="entry name" value="PEPTIDYL-LYSINE N-ACETYLTRANSFERASE YJAB"/>
    <property type="match status" value="1"/>
</dbReference>
<dbReference type="InterPro" id="IPR000182">
    <property type="entry name" value="GNAT_dom"/>
</dbReference>
<dbReference type="CDD" id="cd04301">
    <property type="entry name" value="NAT_SF"/>
    <property type="match status" value="1"/>
</dbReference>
<evidence type="ECO:0000256" key="1">
    <source>
        <dbReference type="ARBA" id="ARBA00022679"/>
    </source>
</evidence>
<keyword evidence="1" id="KW-0808">Transferase</keyword>
<sequence>MMANIRLATPLDAKYLPPVEASAGQAFMSIEKYKWLAEGDGQTEQDHLDFISEQLEWVAVNDCDEPIGFINAEDHHTSLHICEVSVCQQWQGRGLGKKLIKQVLGAALARNITVVTLTTCRDVPWNAPYYQRLGFKILEDNELTTELQAILQSEVDAGFDAKDRCAMAISLT</sequence>
<gene>
    <name evidence="4" type="ORF">KOF27_07640</name>
</gene>
<dbReference type="PANTHER" id="PTHR43800:SF1">
    <property type="entry name" value="PEPTIDYL-LYSINE N-ACETYLTRANSFERASE YJAB"/>
    <property type="match status" value="1"/>
</dbReference>
<dbReference type="Proteomes" id="UP000682358">
    <property type="component" value="Chromosome"/>
</dbReference>
<dbReference type="GO" id="GO:0016747">
    <property type="term" value="F:acyltransferase activity, transferring groups other than amino-acyl groups"/>
    <property type="evidence" value="ECO:0007669"/>
    <property type="project" value="InterPro"/>
</dbReference>
<accession>A0AAJ4NMG9</accession>
<reference evidence="4" key="1">
    <citation type="submission" date="2021-06" db="EMBL/GenBank/DDBJ databases">
        <title>Emergence of genetically related NDM-1-producing Providencia rettgeri strains in Argentina.</title>
        <authorList>
            <person name="Pasteran F."/>
            <person name="Meo A."/>
            <person name="Gomez S."/>
            <person name="Derdoy L."/>
            <person name="Albronoz E."/>
            <person name="Faccone D."/>
            <person name="Guerriero L."/>
            <person name="Archuby D."/>
            <person name="Tarzia A."/>
            <person name="Lopez M."/>
            <person name="Corso A."/>
        </authorList>
    </citation>
    <scope>NUCLEOTIDE SEQUENCE</scope>
    <source>
        <strain evidence="4">PreM15628</strain>
    </source>
</reference>
<organism evidence="4 5">
    <name type="scientific">Providencia rettgeri</name>
    <dbReference type="NCBI Taxonomy" id="587"/>
    <lineage>
        <taxon>Bacteria</taxon>
        <taxon>Pseudomonadati</taxon>
        <taxon>Pseudomonadota</taxon>
        <taxon>Gammaproteobacteria</taxon>
        <taxon>Enterobacterales</taxon>
        <taxon>Morganellaceae</taxon>
        <taxon>Providencia</taxon>
    </lineage>
</organism>
<evidence type="ECO:0000256" key="2">
    <source>
        <dbReference type="ARBA" id="ARBA00023315"/>
    </source>
</evidence>